<keyword evidence="5" id="KW-0234">DNA repair</keyword>
<feature type="region of interest" description="Disordered" evidence="8">
    <location>
        <begin position="637"/>
        <end position="665"/>
    </location>
</feature>
<feature type="compositionally biased region" description="Low complexity" evidence="8">
    <location>
        <begin position="171"/>
        <end position="188"/>
    </location>
</feature>
<accession>A0A5C5G399</accession>
<dbReference type="GO" id="GO:0033557">
    <property type="term" value="C:Slx1-Slx4 complex"/>
    <property type="evidence" value="ECO:0007669"/>
    <property type="project" value="InterPro"/>
</dbReference>
<comment type="caution">
    <text evidence="9">The sequence shown here is derived from an EMBL/GenBank/DDBJ whole genome shotgun (WGS) entry which is preliminary data.</text>
</comment>
<sequence length="948" mass="100604">MTSSVEPIISDSEPEYATELSQPTLASAAAAAAAPAANRSSRRRTSDERPGMSTGEAEGREVLVLSSEDEGAARVTSSYFAAANAPTKRRKRPSPGAQDDWPFEGLAGLERPRSGSSASPGAAAALRGRSTSAEIPRQVSSLAARPGPTRPIAPSGASGASSDSPGRDYDSAASSSSAQPAPPSFVSARQLLRDSGTPALPPDADDDLIPPAQLGQAHSSKPALKPRKKKPRAASIESQFSVEVVESAPQRATSANKLEPAKPPPRRRRAVVDAASGDDAPASGASSSGSLVPPSEWKEQFKHGAASSSNRPAAVKRDDSQEPSASARRKPWEALESQPVKTRGKKKEPNKRAPTVKKSVKAEIVEVDELDSDGDDVVVPSARPAPTASSKPRQTSLSHLPTPIALPSDKRIRLLTACPLPLCLSSWPATLLARQNHLRACAKKLDLAASTVSELADSQILNLADAADDARRVQEESRTLFDAAIGRGQGAAARSDVHVVGVEGFAGEDPGEWYRATKMVQDELDLARKKESTAKDVKLARVAQEIRRERAEAAARGETAGWDVVPKGGAVEGDPGGGFELPPATGRLRAETSTARAAVVERASALLGSTTATGAVDSDGDDVLSLAPTLVADEDEYRHSSFNCTPPRPTQELEPTVFSTGSDPDSSLEVLVQRAKPSIRGAADGRSRSPFRGLLLQDPCGNSESPEAGRDDASLKVVLKKRRCHTADGESAHDDESLWRDFDSGDDLVLIGGAEVASVSSDEEPLSSVPAASSTTHAPRASPPAAPDYSSHSVAALQREVAKYGFRPSKERAVLERQLGDVWRALHCNGAPSAEAGEEEEVVEPEEKKKKTRGRKKKGVPPGEDGEEQQEEEDTETVGEKLRRLVLADEALYLRVLRYEPIHFDEFVALAAQGGVKVAKPLLVRFLDEQSITFYTQDPTGGTRRRYR</sequence>
<protein>
    <recommendedName>
        <fullName evidence="7">Structure-specific endonuclease subunit SLX4</fullName>
    </recommendedName>
</protein>
<feature type="region of interest" description="Disordered" evidence="8">
    <location>
        <begin position="1"/>
        <end position="402"/>
    </location>
</feature>
<proteinExistence type="inferred from homology"/>
<evidence type="ECO:0000256" key="4">
    <source>
        <dbReference type="ARBA" id="ARBA00023172"/>
    </source>
</evidence>
<dbReference type="STRING" id="5288.A0A5C5G399"/>
<feature type="compositionally biased region" description="Low complexity" evidence="8">
    <location>
        <begin position="272"/>
        <end position="295"/>
    </location>
</feature>
<feature type="compositionally biased region" description="Acidic residues" evidence="8">
    <location>
        <begin position="365"/>
        <end position="376"/>
    </location>
</feature>
<feature type="region of interest" description="Disordered" evidence="8">
    <location>
        <begin position="757"/>
        <end position="792"/>
    </location>
</feature>
<gene>
    <name evidence="9" type="ORF">DMC30DRAFT_414648</name>
</gene>
<feature type="compositionally biased region" description="Low complexity" evidence="8">
    <location>
        <begin position="209"/>
        <end position="223"/>
    </location>
</feature>
<evidence type="ECO:0000256" key="6">
    <source>
        <dbReference type="ARBA" id="ARBA00023242"/>
    </source>
</evidence>
<dbReference type="InterPro" id="IPR018574">
    <property type="entry name" value="Structure-sp_endonuc_su_Slx4"/>
</dbReference>
<feature type="compositionally biased region" description="Low complexity" evidence="8">
    <location>
        <begin position="26"/>
        <end position="39"/>
    </location>
</feature>
<feature type="region of interest" description="Disordered" evidence="8">
    <location>
        <begin position="679"/>
        <end position="712"/>
    </location>
</feature>
<feature type="compositionally biased region" description="Basic residues" evidence="8">
    <location>
        <begin position="850"/>
        <end position="859"/>
    </location>
</feature>
<dbReference type="GO" id="GO:0006260">
    <property type="term" value="P:DNA replication"/>
    <property type="evidence" value="ECO:0007669"/>
    <property type="project" value="InterPro"/>
</dbReference>
<dbReference type="Proteomes" id="UP000311382">
    <property type="component" value="Unassembled WGS sequence"/>
</dbReference>
<feature type="compositionally biased region" description="Low complexity" evidence="8">
    <location>
        <begin position="114"/>
        <end position="130"/>
    </location>
</feature>
<feature type="compositionally biased region" description="Low complexity" evidence="8">
    <location>
        <begin position="152"/>
        <end position="164"/>
    </location>
</feature>
<name>A0A5C5G399_9BASI</name>
<dbReference type="Pfam" id="PF09494">
    <property type="entry name" value="Slx4"/>
    <property type="match status" value="1"/>
</dbReference>
<dbReference type="GO" id="GO:0006310">
    <property type="term" value="P:DNA recombination"/>
    <property type="evidence" value="ECO:0007669"/>
    <property type="project" value="UniProtKB-KW"/>
</dbReference>
<dbReference type="AlphaFoldDB" id="A0A5C5G399"/>
<evidence type="ECO:0000256" key="5">
    <source>
        <dbReference type="ARBA" id="ARBA00023204"/>
    </source>
</evidence>
<feature type="region of interest" description="Disordered" evidence="8">
    <location>
        <begin position="833"/>
        <end position="878"/>
    </location>
</feature>
<feature type="compositionally biased region" description="Acidic residues" evidence="8">
    <location>
        <begin position="864"/>
        <end position="877"/>
    </location>
</feature>
<feature type="compositionally biased region" description="Polar residues" evidence="8">
    <location>
        <begin position="387"/>
        <end position="399"/>
    </location>
</feature>
<reference evidence="9 10" key="1">
    <citation type="submission" date="2019-03" db="EMBL/GenBank/DDBJ databases">
        <title>Rhodosporidium diobovatum UCD-FST 08-225 genome sequencing, assembly, and annotation.</title>
        <authorList>
            <person name="Fakankun I.U."/>
            <person name="Fristensky B."/>
            <person name="Levin D.B."/>
        </authorList>
    </citation>
    <scope>NUCLEOTIDE SEQUENCE [LARGE SCALE GENOMIC DNA]</scope>
    <source>
        <strain evidence="9 10">UCD-FST 08-225</strain>
    </source>
</reference>
<dbReference type="OrthoDB" id="5576441at2759"/>
<comment type="similarity">
    <text evidence="2">Belongs to the SLX4 family.</text>
</comment>
<keyword evidence="3" id="KW-0227">DNA damage</keyword>
<evidence type="ECO:0000256" key="1">
    <source>
        <dbReference type="ARBA" id="ARBA00004123"/>
    </source>
</evidence>
<evidence type="ECO:0000256" key="3">
    <source>
        <dbReference type="ARBA" id="ARBA00022763"/>
    </source>
</evidence>
<dbReference type="EMBL" id="SOZI01000018">
    <property type="protein sequence ID" value="TNY22909.1"/>
    <property type="molecule type" value="Genomic_DNA"/>
</dbReference>
<evidence type="ECO:0000313" key="9">
    <source>
        <dbReference type="EMBL" id="TNY22909.1"/>
    </source>
</evidence>
<dbReference type="GO" id="GO:0006281">
    <property type="term" value="P:DNA repair"/>
    <property type="evidence" value="ECO:0007669"/>
    <property type="project" value="UniProtKB-KW"/>
</dbReference>
<comment type="subcellular location">
    <subcellularLocation>
        <location evidence="1">Nucleus</location>
    </subcellularLocation>
</comment>
<evidence type="ECO:0000256" key="8">
    <source>
        <dbReference type="SAM" id="MobiDB-lite"/>
    </source>
</evidence>
<keyword evidence="6" id="KW-0539">Nucleus</keyword>
<feature type="compositionally biased region" description="Basic residues" evidence="8">
    <location>
        <begin position="342"/>
        <end position="359"/>
    </location>
</feature>
<evidence type="ECO:0000256" key="2">
    <source>
        <dbReference type="ARBA" id="ARBA00006661"/>
    </source>
</evidence>
<organism evidence="9 10">
    <name type="scientific">Rhodotorula diobovata</name>
    <dbReference type="NCBI Taxonomy" id="5288"/>
    <lineage>
        <taxon>Eukaryota</taxon>
        <taxon>Fungi</taxon>
        <taxon>Dikarya</taxon>
        <taxon>Basidiomycota</taxon>
        <taxon>Pucciniomycotina</taxon>
        <taxon>Microbotryomycetes</taxon>
        <taxon>Sporidiobolales</taxon>
        <taxon>Sporidiobolaceae</taxon>
        <taxon>Rhodotorula</taxon>
    </lineage>
</organism>
<evidence type="ECO:0000256" key="7">
    <source>
        <dbReference type="ARBA" id="ARBA00029496"/>
    </source>
</evidence>
<keyword evidence="4" id="KW-0233">DNA recombination</keyword>
<evidence type="ECO:0000313" key="10">
    <source>
        <dbReference type="Proteomes" id="UP000311382"/>
    </source>
</evidence>
<keyword evidence="10" id="KW-1185">Reference proteome</keyword>